<accession>A0ABU2WH89</accession>
<feature type="domain" description="DUF547" evidence="2">
    <location>
        <begin position="77"/>
        <end position="188"/>
    </location>
</feature>
<dbReference type="InterPro" id="IPR006869">
    <property type="entry name" value="DUF547"/>
</dbReference>
<dbReference type="EMBL" id="JAVRIC010000004">
    <property type="protein sequence ID" value="MDT0496636.1"/>
    <property type="molecule type" value="Genomic_DNA"/>
</dbReference>
<dbReference type="PANTHER" id="PTHR46361">
    <property type="entry name" value="ELECTRON CARRIER/ PROTEIN DISULFIDE OXIDOREDUCTASE"/>
    <property type="match status" value="1"/>
</dbReference>
<dbReference type="Pfam" id="PF04784">
    <property type="entry name" value="DUF547"/>
    <property type="match status" value="1"/>
</dbReference>
<dbReference type="Proteomes" id="UP001254608">
    <property type="component" value="Unassembled WGS sequence"/>
</dbReference>
<keyword evidence="4" id="KW-1185">Reference proteome</keyword>
<proteinExistence type="predicted"/>
<feature type="signal peptide" evidence="1">
    <location>
        <begin position="1"/>
        <end position="22"/>
    </location>
</feature>
<name>A0ABU2WH89_9GAMM</name>
<protein>
    <submittedName>
        <fullName evidence="3">DUF547 domain-containing protein</fullName>
    </submittedName>
</protein>
<evidence type="ECO:0000313" key="4">
    <source>
        <dbReference type="Proteomes" id="UP001254608"/>
    </source>
</evidence>
<evidence type="ECO:0000313" key="3">
    <source>
        <dbReference type="EMBL" id="MDT0496636.1"/>
    </source>
</evidence>
<dbReference type="RefSeq" id="WP_311364024.1">
    <property type="nucleotide sequence ID" value="NZ_JAVRIC010000004.1"/>
</dbReference>
<gene>
    <name evidence="3" type="ORF">RM530_04575</name>
</gene>
<evidence type="ECO:0000259" key="2">
    <source>
        <dbReference type="Pfam" id="PF04784"/>
    </source>
</evidence>
<dbReference type="PANTHER" id="PTHR46361:SF3">
    <property type="entry name" value="ELECTRON CARRIER_ PROTEIN DISULFIDE OXIDOREDUCTASE"/>
    <property type="match status" value="1"/>
</dbReference>
<organism evidence="3 4">
    <name type="scientific">Banduia mediterranea</name>
    <dbReference type="NCBI Taxonomy" id="3075609"/>
    <lineage>
        <taxon>Bacteria</taxon>
        <taxon>Pseudomonadati</taxon>
        <taxon>Pseudomonadota</taxon>
        <taxon>Gammaproteobacteria</taxon>
        <taxon>Nevskiales</taxon>
        <taxon>Algiphilaceae</taxon>
        <taxon>Banduia</taxon>
    </lineage>
</organism>
<feature type="chain" id="PRO_5046353651" evidence="1">
    <location>
        <begin position="23"/>
        <end position="267"/>
    </location>
</feature>
<comment type="caution">
    <text evidence="3">The sequence shown here is derived from an EMBL/GenBank/DDBJ whole genome shotgun (WGS) entry which is preliminary data.</text>
</comment>
<reference evidence="3 4" key="1">
    <citation type="submission" date="2023-09" db="EMBL/GenBank/DDBJ databases">
        <authorList>
            <person name="Rey-Velasco X."/>
        </authorList>
    </citation>
    <scope>NUCLEOTIDE SEQUENCE [LARGE SCALE GENOMIC DNA]</scope>
    <source>
        <strain evidence="3 4">W345</strain>
    </source>
</reference>
<sequence length="267" mass="30280">MCKILRMMLMMTAAILSTAAMAFDHDYAVYGEALKKHVRWTAGGNSSVVDYAALKRDPAALRTSLSTFSAVDKVDFQRWHPDQQQAFLINAYNAFTLELILSRYPDLQSIRDLGSLLSSPWKQSFFALLGEQRSLDWIEHQQLRPRYHDARIHFAVNCASIGCPALRPEPYRAASLDAQLTDQQRRFLSDRSRNRFNASRGVLSVSSIFKWYGEDFTADNKGLEAWLASQASLLADKPVDQARIAKGQFKLEYLSYDWTLNASGGQR</sequence>
<evidence type="ECO:0000256" key="1">
    <source>
        <dbReference type="SAM" id="SignalP"/>
    </source>
</evidence>
<keyword evidence="1" id="KW-0732">Signal</keyword>